<dbReference type="SMART" id="SM00388">
    <property type="entry name" value="HisKA"/>
    <property type="match status" value="1"/>
</dbReference>
<dbReference type="CDD" id="cd00082">
    <property type="entry name" value="HisKA"/>
    <property type="match status" value="1"/>
</dbReference>
<evidence type="ECO:0000313" key="14">
    <source>
        <dbReference type="Proteomes" id="UP000005835"/>
    </source>
</evidence>
<keyword evidence="3" id="KW-0597">Phosphoprotein</keyword>
<keyword evidence="10" id="KW-0472">Membrane</keyword>
<dbReference type="InterPro" id="IPR036890">
    <property type="entry name" value="HATPase_C_sf"/>
</dbReference>
<dbReference type="Pfam" id="PF02518">
    <property type="entry name" value="HATPase_c"/>
    <property type="match status" value="1"/>
</dbReference>
<dbReference type="Pfam" id="PF12974">
    <property type="entry name" value="Phosphonate-bd"/>
    <property type="match status" value="1"/>
</dbReference>
<dbReference type="SUPFAM" id="SSF55874">
    <property type="entry name" value="ATPase domain of HSP90 chaperone/DNA topoisomerase II/histidine kinase"/>
    <property type="match status" value="1"/>
</dbReference>
<evidence type="ECO:0000259" key="12">
    <source>
        <dbReference type="PROSITE" id="PS50109"/>
    </source>
</evidence>
<evidence type="ECO:0000256" key="10">
    <source>
        <dbReference type="SAM" id="Phobius"/>
    </source>
</evidence>
<dbReference type="InterPro" id="IPR005467">
    <property type="entry name" value="His_kinase_dom"/>
</dbReference>
<keyword evidence="10" id="KW-0812">Transmembrane</keyword>
<keyword evidence="6" id="KW-0418">Kinase</keyword>
<feature type="chain" id="PRO_5003846297" description="histidine kinase" evidence="11">
    <location>
        <begin position="25"/>
        <end position="736"/>
    </location>
</feature>
<dbReference type="OrthoDB" id="8559580at2"/>
<dbReference type="InterPro" id="IPR004358">
    <property type="entry name" value="Sig_transdc_His_kin-like_C"/>
</dbReference>
<feature type="transmembrane region" description="Helical" evidence="10">
    <location>
        <begin position="373"/>
        <end position="395"/>
    </location>
</feature>
<dbReference type="SMART" id="SM00387">
    <property type="entry name" value="HATPase_c"/>
    <property type="match status" value="1"/>
</dbReference>
<evidence type="ECO:0000256" key="9">
    <source>
        <dbReference type="SAM" id="Coils"/>
    </source>
</evidence>
<keyword evidence="9" id="KW-0175">Coiled coil</keyword>
<evidence type="ECO:0000256" key="6">
    <source>
        <dbReference type="ARBA" id="ARBA00022777"/>
    </source>
</evidence>
<feature type="signal peptide" evidence="11">
    <location>
        <begin position="1"/>
        <end position="24"/>
    </location>
</feature>
<evidence type="ECO:0000256" key="8">
    <source>
        <dbReference type="ARBA" id="ARBA00023012"/>
    </source>
</evidence>
<dbReference type="EC" id="2.7.13.3" evidence="2"/>
<evidence type="ECO:0000256" key="11">
    <source>
        <dbReference type="SAM" id="SignalP"/>
    </source>
</evidence>
<dbReference type="Gene3D" id="3.30.565.10">
    <property type="entry name" value="Histidine kinase-like ATPase, C-terminal domain"/>
    <property type="match status" value="1"/>
</dbReference>
<dbReference type="SUPFAM" id="SSF47384">
    <property type="entry name" value="Homodimeric domain of signal transducing histidine kinase"/>
    <property type="match status" value="1"/>
</dbReference>
<evidence type="ECO:0000256" key="4">
    <source>
        <dbReference type="ARBA" id="ARBA00022679"/>
    </source>
</evidence>
<reference evidence="13 14" key="1">
    <citation type="submission" date="2012-05" db="EMBL/GenBank/DDBJ databases">
        <title>The Genome Sequence of Sutterella wadsworthensis 2_1_59BFAA.</title>
        <authorList>
            <consortium name="The Broad Institute Genome Sequencing Platform"/>
            <person name="Earl A."/>
            <person name="Ward D."/>
            <person name="Feldgarden M."/>
            <person name="Gevers D."/>
            <person name="Daigneault M."/>
            <person name="Strauss J."/>
            <person name="Allen-Vercoe E."/>
            <person name="Walker B."/>
            <person name="Young S.K."/>
            <person name="Zeng Q."/>
            <person name="Gargeya S."/>
            <person name="Fitzgerald M."/>
            <person name="Haas B."/>
            <person name="Abouelleil A."/>
            <person name="Alvarado L."/>
            <person name="Arachchi H.M."/>
            <person name="Berlin A.M."/>
            <person name="Chapman S.B."/>
            <person name="Goldberg J."/>
            <person name="Griggs A."/>
            <person name="Gujja S."/>
            <person name="Hansen M."/>
            <person name="Howarth C."/>
            <person name="Imamovic A."/>
            <person name="Larimer J."/>
            <person name="McCowen C."/>
            <person name="Montmayeur A."/>
            <person name="Murphy C."/>
            <person name="Neiman D."/>
            <person name="Pearson M."/>
            <person name="Priest M."/>
            <person name="Roberts A."/>
            <person name="Saif S."/>
            <person name="Shea T."/>
            <person name="Sisk P."/>
            <person name="Sykes S."/>
            <person name="Wortman J."/>
            <person name="Nusbaum C."/>
            <person name="Birren B."/>
        </authorList>
    </citation>
    <scope>NUCLEOTIDE SEQUENCE [LARGE SCALE GENOMIC DNA]</scope>
    <source>
        <strain evidence="13 14">2_1_59BFAA</strain>
    </source>
</reference>
<dbReference type="STRING" id="742823.HMPREF9465_01900"/>
<dbReference type="PROSITE" id="PS50109">
    <property type="entry name" value="HIS_KIN"/>
    <property type="match status" value="1"/>
</dbReference>
<dbReference type="AlphaFoldDB" id="K1JJW2"/>
<dbReference type="PRINTS" id="PR00344">
    <property type="entry name" value="BCTRLSENSOR"/>
</dbReference>
<dbReference type="RefSeq" id="WP_005436438.1">
    <property type="nucleotide sequence ID" value="NZ_JH815519.1"/>
</dbReference>
<dbReference type="Gene3D" id="1.10.287.130">
    <property type="match status" value="1"/>
</dbReference>
<keyword evidence="10" id="KW-1133">Transmembrane helix</keyword>
<dbReference type="GO" id="GO:0005524">
    <property type="term" value="F:ATP binding"/>
    <property type="evidence" value="ECO:0007669"/>
    <property type="project" value="UniProtKB-KW"/>
</dbReference>
<dbReference type="InterPro" id="IPR036097">
    <property type="entry name" value="HisK_dim/P_sf"/>
</dbReference>
<name>K1JJW2_9BURK</name>
<dbReference type="EMBL" id="ADMG01000041">
    <property type="protein sequence ID" value="EKB30486.1"/>
    <property type="molecule type" value="Genomic_DNA"/>
</dbReference>
<dbReference type="Pfam" id="PF00512">
    <property type="entry name" value="HisKA"/>
    <property type="match status" value="1"/>
</dbReference>
<comment type="caution">
    <text evidence="13">The sequence shown here is derived from an EMBL/GenBank/DDBJ whole genome shotgun (WGS) entry which is preliminary data.</text>
</comment>
<keyword evidence="8" id="KW-0902">Two-component regulatory system</keyword>
<evidence type="ECO:0000256" key="1">
    <source>
        <dbReference type="ARBA" id="ARBA00000085"/>
    </source>
</evidence>
<proteinExistence type="predicted"/>
<feature type="domain" description="Histidine kinase" evidence="12">
    <location>
        <begin position="438"/>
        <end position="651"/>
    </location>
</feature>
<dbReference type="PATRIC" id="fig|742823.3.peg.1893"/>
<organism evidence="13 14">
    <name type="scientific">Sutterella wadsworthensis 2_1_59BFAA</name>
    <dbReference type="NCBI Taxonomy" id="742823"/>
    <lineage>
        <taxon>Bacteria</taxon>
        <taxon>Pseudomonadati</taxon>
        <taxon>Pseudomonadota</taxon>
        <taxon>Betaproteobacteria</taxon>
        <taxon>Burkholderiales</taxon>
        <taxon>Sutterellaceae</taxon>
        <taxon>Sutterella</taxon>
    </lineage>
</organism>
<evidence type="ECO:0000256" key="5">
    <source>
        <dbReference type="ARBA" id="ARBA00022741"/>
    </source>
</evidence>
<keyword evidence="4" id="KW-0808">Transferase</keyword>
<dbReference type="eggNOG" id="COG4191">
    <property type="taxonomic scope" value="Bacteria"/>
</dbReference>
<evidence type="ECO:0000256" key="7">
    <source>
        <dbReference type="ARBA" id="ARBA00022840"/>
    </source>
</evidence>
<keyword evidence="11" id="KW-0732">Signal</keyword>
<comment type="catalytic activity">
    <reaction evidence="1">
        <text>ATP + protein L-histidine = ADP + protein N-phospho-L-histidine.</text>
        <dbReference type="EC" id="2.7.13.3"/>
    </reaction>
</comment>
<evidence type="ECO:0000313" key="13">
    <source>
        <dbReference type="EMBL" id="EKB30486.1"/>
    </source>
</evidence>
<gene>
    <name evidence="13" type="ORF">HMPREF9465_01900</name>
</gene>
<dbReference type="PANTHER" id="PTHR43065">
    <property type="entry name" value="SENSOR HISTIDINE KINASE"/>
    <property type="match status" value="1"/>
</dbReference>
<feature type="coiled-coil region" evidence="9">
    <location>
        <begin position="402"/>
        <end position="429"/>
    </location>
</feature>
<dbReference type="PANTHER" id="PTHR43065:SF10">
    <property type="entry name" value="PEROXIDE STRESS-ACTIVATED HISTIDINE KINASE MAK3"/>
    <property type="match status" value="1"/>
</dbReference>
<keyword evidence="14" id="KW-1185">Reference proteome</keyword>
<accession>K1JJW2</accession>
<dbReference type="PROSITE" id="PS51257">
    <property type="entry name" value="PROKAR_LIPOPROTEIN"/>
    <property type="match status" value="1"/>
</dbReference>
<sequence>MLSHIIRAALAGAAALGIASCAFGAAVSASYLGMGTSTGTPSGDVLAIINPHQRDRSPIISRDGGGVPDDGLERPEAVGQLNFQRPMRIAVHNEPGSEPDAEMINATKEFIRVMFGSQNVNIYYLNDRDLSQSIRTGGVDFFIADQSFYALEQAMGGVEQIAVMWPGTGDSPSEAMASTFFRKKPADGSAVHDPLTYVATHELAAMTPKSMSAWLIGAGELVKRRRIGYEDLLSRTTFTNNSQRDLVEYVLAGRERVGLLPACALEQLALDPSFPMDEIEVLNPKKKDGLSCVHSTEVYPGRVFAAVNDIDPTLKKAMTAVLLGMSSIKYGAEWALPVTNRPVFDLFYTLKIGPYSDLAGWSFQRFVREHAEIIALIMLVIFLVLTYTTTLSILVRRRTRALRDALDQRDRIEAEAAQSRQHIANLERTGIVGQMSTIIAHELKQPLGAITNYGNGLLRRLGRGDVEREKLELALREIVLQAERASKIVERVRSYAKHDYPPRKVSDLSIIIENAIQTFRRSRTTDAELTVRMHPHSMAEVDGWEIELVVLNLLKNAADAISGIPDPKIEVCLYPSDEHTWILTVGDNGPYISDEQLSRFFKPLQTSKGEAGMGLGLSIVANIAERHAGNITVARNGSRGVKFTMTIPSQMKDVSVIADMGPETVSIYESGGNGRVAREVVERRGEEQADESPQLERSLPATVHTGTLNDAVHLMQDGDMHRTGRPRPPGIPGSKG</sequence>
<dbReference type="Proteomes" id="UP000005835">
    <property type="component" value="Unassembled WGS sequence"/>
</dbReference>
<dbReference type="Gene3D" id="3.40.190.10">
    <property type="entry name" value="Periplasmic binding protein-like II"/>
    <property type="match status" value="2"/>
</dbReference>
<keyword evidence="7" id="KW-0067">ATP-binding</keyword>
<protein>
    <recommendedName>
        <fullName evidence="2">histidine kinase</fullName>
        <ecNumber evidence="2">2.7.13.3</ecNumber>
    </recommendedName>
</protein>
<dbReference type="InterPro" id="IPR003661">
    <property type="entry name" value="HisK_dim/P_dom"/>
</dbReference>
<keyword evidence="5" id="KW-0547">Nucleotide-binding</keyword>
<dbReference type="InterPro" id="IPR003594">
    <property type="entry name" value="HATPase_dom"/>
</dbReference>
<dbReference type="HOGENOM" id="CLU_011260_2_0_4"/>
<dbReference type="GO" id="GO:0000155">
    <property type="term" value="F:phosphorelay sensor kinase activity"/>
    <property type="evidence" value="ECO:0007669"/>
    <property type="project" value="InterPro"/>
</dbReference>
<evidence type="ECO:0000256" key="2">
    <source>
        <dbReference type="ARBA" id="ARBA00012438"/>
    </source>
</evidence>
<evidence type="ECO:0000256" key="3">
    <source>
        <dbReference type="ARBA" id="ARBA00022553"/>
    </source>
</evidence>